<evidence type="ECO:0000256" key="1">
    <source>
        <dbReference type="SAM" id="SignalP"/>
    </source>
</evidence>
<evidence type="ECO:0000259" key="2">
    <source>
        <dbReference type="Pfam" id="PF18559"/>
    </source>
</evidence>
<evidence type="ECO:0000313" key="3">
    <source>
        <dbReference type="EMBL" id="EWH08963.1"/>
    </source>
</evidence>
<gene>
    <name evidence="3" type="ORF">DS2_14804</name>
</gene>
<dbReference type="Gene3D" id="2.60.120.430">
    <property type="entry name" value="Galactose-binding lectin"/>
    <property type="match status" value="1"/>
</dbReference>
<dbReference type="EMBL" id="ARZY01000032">
    <property type="protein sequence ID" value="EWH08963.1"/>
    <property type="molecule type" value="Genomic_DNA"/>
</dbReference>
<feature type="chain" id="PRO_5004898152" description="ExoP galactose-binding-like domain-containing protein" evidence="1">
    <location>
        <begin position="22"/>
        <end position="217"/>
    </location>
</feature>
<dbReference type="eggNOG" id="COG1472">
    <property type="taxonomic scope" value="Bacteria"/>
</dbReference>
<sequence length="217" mass="23851">MKLYKSILFGIAVCGSSTSFAQDPLVSYIQSGQAVPQWQAYVGNALNYFVPVENQQAKTPRGNLLVEPSSKDGNNDALRITWKGKKVKNQWGGNTLNDSFFALGKHKIDIAQVEDQAAIAIELKVNRSPSENVFISMQCKYSNKCSGKIPIKHQLKKLPEQEWSMLTLPLNCFSHKSTMDFSQVTNIVSISTQGKLDIEVANIGLVALPKGSKGCKS</sequence>
<proteinExistence type="predicted"/>
<organism evidence="3 4">
    <name type="scientific">Catenovulum agarivorans DS-2</name>
    <dbReference type="NCBI Taxonomy" id="1328313"/>
    <lineage>
        <taxon>Bacteria</taxon>
        <taxon>Pseudomonadati</taxon>
        <taxon>Pseudomonadota</taxon>
        <taxon>Gammaproteobacteria</taxon>
        <taxon>Alteromonadales</taxon>
        <taxon>Alteromonadaceae</taxon>
        <taxon>Catenovulum</taxon>
    </lineage>
</organism>
<comment type="caution">
    <text evidence="3">The sequence shown here is derived from an EMBL/GenBank/DDBJ whole genome shotgun (WGS) entry which is preliminary data.</text>
</comment>
<dbReference type="STRING" id="1328313.DS2_14804"/>
<reference evidence="3 4" key="1">
    <citation type="journal article" date="2014" name="Genome Announc.">
        <title>Draft Genome Sequence of the Agar-Degrading Bacterium Catenovulum sp. Strain DS-2, Isolated from Intestines of Haliotis diversicolor.</title>
        <authorList>
            <person name="Shan D."/>
            <person name="Li X."/>
            <person name="Gu Z."/>
            <person name="Wei G."/>
            <person name="Gao Z."/>
            <person name="Shao Z."/>
        </authorList>
    </citation>
    <scope>NUCLEOTIDE SEQUENCE [LARGE SCALE GENOMIC DNA]</scope>
    <source>
        <strain evidence="3 4">DS-2</strain>
    </source>
</reference>
<dbReference type="OrthoDB" id="6385278at2"/>
<dbReference type="RefSeq" id="WP_051479916.1">
    <property type="nucleotide sequence ID" value="NZ_ARZY01000032.1"/>
</dbReference>
<protein>
    <recommendedName>
        <fullName evidence="2">ExoP galactose-binding-like domain-containing protein</fullName>
    </recommendedName>
</protein>
<keyword evidence="4" id="KW-1185">Reference proteome</keyword>
<dbReference type="Proteomes" id="UP000019276">
    <property type="component" value="Unassembled WGS sequence"/>
</dbReference>
<evidence type="ECO:0000313" key="4">
    <source>
        <dbReference type="Proteomes" id="UP000019276"/>
    </source>
</evidence>
<keyword evidence="1" id="KW-0732">Signal</keyword>
<feature type="domain" description="ExoP galactose-binding-like" evidence="2">
    <location>
        <begin position="38"/>
        <end position="204"/>
    </location>
</feature>
<dbReference type="Pfam" id="PF18559">
    <property type="entry name" value="Exop_C"/>
    <property type="match status" value="1"/>
</dbReference>
<accession>W7QLE6</accession>
<name>W7QLE6_9ALTE</name>
<feature type="signal peptide" evidence="1">
    <location>
        <begin position="1"/>
        <end position="21"/>
    </location>
</feature>
<dbReference type="AlphaFoldDB" id="W7QLE6"/>
<dbReference type="InterPro" id="IPR041443">
    <property type="entry name" value="Exop_C"/>
</dbReference>